<reference evidence="2" key="1">
    <citation type="submission" date="2023-10" db="EMBL/GenBank/DDBJ databases">
        <title>Chromosome-level genome of the transformable northern wattle, Acacia crassicarpa.</title>
        <authorList>
            <person name="Massaro I."/>
            <person name="Sinha N.R."/>
            <person name="Poethig S."/>
            <person name="Leichty A.R."/>
        </authorList>
    </citation>
    <scope>NUCLEOTIDE SEQUENCE</scope>
    <source>
        <strain evidence="2">Acra3RX</strain>
        <tissue evidence="2">Leaf</tissue>
    </source>
</reference>
<organism evidence="2 3">
    <name type="scientific">Acacia crassicarpa</name>
    <name type="common">northern wattle</name>
    <dbReference type="NCBI Taxonomy" id="499986"/>
    <lineage>
        <taxon>Eukaryota</taxon>
        <taxon>Viridiplantae</taxon>
        <taxon>Streptophyta</taxon>
        <taxon>Embryophyta</taxon>
        <taxon>Tracheophyta</taxon>
        <taxon>Spermatophyta</taxon>
        <taxon>Magnoliopsida</taxon>
        <taxon>eudicotyledons</taxon>
        <taxon>Gunneridae</taxon>
        <taxon>Pentapetalae</taxon>
        <taxon>rosids</taxon>
        <taxon>fabids</taxon>
        <taxon>Fabales</taxon>
        <taxon>Fabaceae</taxon>
        <taxon>Caesalpinioideae</taxon>
        <taxon>mimosoid clade</taxon>
        <taxon>Acacieae</taxon>
        <taxon>Acacia</taxon>
    </lineage>
</organism>
<dbReference type="EMBL" id="JAWXYG010000012">
    <property type="protein sequence ID" value="KAK4257906.1"/>
    <property type="molecule type" value="Genomic_DNA"/>
</dbReference>
<evidence type="ECO:0000313" key="3">
    <source>
        <dbReference type="Proteomes" id="UP001293593"/>
    </source>
</evidence>
<gene>
    <name evidence="2" type="ORF">QN277_007434</name>
</gene>
<feature type="compositionally biased region" description="Low complexity" evidence="1">
    <location>
        <begin position="78"/>
        <end position="89"/>
    </location>
</feature>
<sequence length="121" mass="13417">MTPEKDNSKLTFPQFDVVSDMSHHHFLGRDPTHCVGNRFLRVISKEWRILQENLPESIFVRVPETRSVPPSSAPPRRPTTTLFSSSTSPSLPITLMSLPWFITSHTGTGSTQISTATAPSA</sequence>
<comment type="caution">
    <text evidence="2">The sequence shown here is derived from an EMBL/GenBank/DDBJ whole genome shotgun (WGS) entry which is preliminary data.</text>
</comment>
<accession>A0AAE1MFD4</accession>
<feature type="region of interest" description="Disordered" evidence="1">
    <location>
        <begin position="65"/>
        <end position="89"/>
    </location>
</feature>
<protein>
    <submittedName>
        <fullName evidence="2">Uncharacterized protein</fullName>
    </submittedName>
</protein>
<name>A0AAE1MFD4_9FABA</name>
<evidence type="ECO:0000256" key="1">
    <source>
        <dbReference type="SAM" id="MobiDB-lite"/>
    </source>
</evidence>
<evidence type="ECO:0000313" key="2">
    <source>
        <dbReference type="EMBL" id="KAK4257906.1"/>
    </source>
</evidence>
<proteinExistence type="predicted"/>
<dbReference type="Proteomes" id="UP001293593">
    <property type="component" value="Unassembled WGS sequence"/>
</dbReference>
<keyword evidence="3" id="KW-1185">Reference proteome</keyword>
<dbReference type="AlphaFoldDB" id="A0AAE1MFD4"/>